<gene>
    <name evidence="3" type="ORF">EJ08DRAFT_657671</name>
</gene>
<comment type="caution">
    <text evidence="3">The sequence shown here is derived from an EMBL/GenBank/DDBJ whole genome shotgun (WGS) entry which is preliminary data.</text>
</comment>
<dbReference type="Proteomes" id="UP000800235">
    <property type="component" value="Unassembled WGS sequence"/>
</dbReference>
<keyword evidence="4" id="KW-1185">Reference proteome</keyword>
<reference evidence="3" key="1">
    <citation type="journal article" date="2020" name="Stud. Mycol.">
        <title>101 Dothideomycetes genomes: a test case for predicting lifestyles and emergence of pathogens.</title>
        <authorList>
            <person name="Haridas S."/>
            <person name="Albert R."/>
            <person name="Binder M."/>
            <person name="Bloem J."/>
            <person name="Labutti K."/>
            <person name="Salamov A."/>
            <person name="Andreopoulos B."/>
            <person name="Baker S."/>
            <person name="Barry K."/>
            <person name="Bills G."/>
            <person name="Bluhm B."/>
            <person name="Cannon C."/>
            <person name="Castanera R."/>
            <person name="Culley D."/>
            <person name="Daum C."/>
            <person name="Ezra D."/>
            <person name="Gonzalez J."/>
            <person name="Henrissat B."/>
            <person name="Kuo A."/>
            <person name="Liang C."/>
            <person name="Lipzen A."/>
            <person name="Lutzoni F."/>
            <person name="Magnuson J."/>
            <person name="Mondo S."/>
            <person name="Nolan M."/>
            <person name="Ohm R."/>
            <person name="Pangilinan J."/>
            <person name="Park H.-J."/>
            <person name="Ramirez L."/>
            <person name="Alfaro M."/>
            <person name="Sun H."/>
            <person name="Tritt A."/>
            <person name="Yoshinaga Y."/>
            <person name="Zwiers L.-H."/>
            <person name="Turgeon B."/>
            <person name="Goodwin S."/>
            <person name="Spatafora J."/>
            <person name="Crous P."/>
            <person name="Grigoriev I."/>
        </authorList>
    </citation>
    <scope>NUCLEOTIDE SEQUENCE</scope>
    <source>
        <strain evidence="3">CBS 130266</strain>
    </source>
</reference>
<protein>
    <submittedName>
        <fullName evidence="3">Uncharacterized protein</fullName>
    </submittedName>
</protein>
<accession>A0A9P4U1X6</accession>
<proteinExistence type="predicted"/>
<evidence type="ECO:0000313" key="3">
    <source>
        <dbReference type="EMBL" id="KAF2433971.1"/>
    </source>
</evidence>
<evidence type="ECO:0000256" key="2">
    <source>
        <dbReference type="SAM" id="MobiDB-lite"/>
    </source>
</evidence>
<name>A0A9P4U1X6_9PEZI</name>
<organism evidence="3 4">
    <name type="scientific">Tothia fuscella</name>
    <dbReference type="NCBI Taxonomy" id="1048955"/>
    <lineage>
        <taxon>Eukaryota</taxon>
        <taxon>Fungi</taxon>
        <taxon>Dikarya</taxon>
        <taxon>Ascomycota</taxon>
        <taxon>Pezizomycotina</taxon>
        <taxon>Dothideomycetes</taxon>
        <taxon>Pleosporomycetidae</taxon>
        <taxon>Venturiales</taxon>
        <taxon>Cylindrosympodiaceae</taxon>
        <taxon>Tothia</taxon>
    </lineage>
</organism>
<dbReference type="EMBL" id="MU007018">
    <property type="protein sequence ID" value="KAF2433971.1"/>
    <property type="molecule type" value="Genomic_DNA"/>
</dbReference>
<dbReference type="AlphaFoldDB" id="A0A9P4U1X6"/>
<feature type="region of interest" description="Disordered" evidence="2">
    <location>
        <begin position="1"/>
        <end position="23"/>
    </location>
</feature>
<evidence type="ECO:0000256" key="1">
    <source>
        <dbReference type="SAM" id="Coils"/>
    </source>
</evidence>
<sequence length="115" mass="13685">MPLIQIHPQKQTAELENEKPSKVRDEHPHIVLRLLDDIMTLRKAVQQLENQFGQAKESLKVCQDRVIELERENDRLETMMRSTSEQMVYDFNVLRKSLGEYYEEESSDEDDFKTM</sequence>
<evidence type="ECO:0000313" key="4">
    <source>
        <dbReference type="Proteomes" id="UP000800235"/>
    </source>
</evidence>
<feature type="coiled-coil region" evidence="1">
    <location>
        <begin position="31"/>
        <end position="86"/>
    </location>
</feature>
<keyword evidence="1" id="KW-0175">Coiled coil</keyword>